<evidence type="ECO:0008006" key="4">
    <source>
        <dbReference type="Google" id="ProtNLM"/>
    </source>
</evidence>
<dbReference type="eggNOG" id="ENOG5032RE7">
    <property type="taxonomic scope" value="Bacteria"/>
</dbReference>
<dbReference type="AlphaFoldDB" id="A0A095SPV8"/>
<organism evidence="2 3">
    <name type="scientific">Alcanivorax nanhaiticus</name>
    <dbReference type="NCBI Taxonomy" id="1177154"/>
    <lineage>
        <taxon>Bacteria</taxon>
        <taxon>Pseudomonadati</taxon>
        <taxon>Pseudomonadota</taxon>
        <taxon>Gammaproteobacteria</taxon>
        <taxon>Oceanospirillales</taxon>
        <taxon>Alcanivoracaceae</taxon>
        <taxon>Alcanivorax</taxon>
    </lineage>
</organism>
<keyword evidence="1" id="KW-0472">Membrane</keyword>
<dbReference type="EMBL" id="ARXV01000001">
    <property type="protein sequence ID" value="KGD66691.1"/>
    <property type="molecule type" value="Genomic_DNA"/>
</dbReference>
<evidence type="ECO:0000256" key="1">
    <source>
        <dbReference type="SAM" id="Phobius"/>
    </source>
</evidence>
<proteinExistence type="predicted"/>
<sequence>MDSNLYQAPSTDNTTPEATQDEAALYVVSLKKLALLFILTLGLYAVYWNYRHWKLLNQHRGTNTIPVMRGIFSIFFFHSLLKQINKELGDEDSKNHLPVSQLAAAYIAMNLLSSLADRFSARSDTISILDFISLLLLPFICGVVATAQQAANISQGDPKGERNSDMTALNWVWMLLGSCLWLLILFGFAVMIAPDSIPF</sequence>
<keyword evidence="1" id="KW-1133">Transmembrane helix</keyword>
<dbReference type="RefSeq" id="WP_035230014.1">
    <property type="nucleotide sequence ID" value="NZ_ARXV01000001.1"/>
</dbReference>
<keyword evidence="1" id="KW-0812">Transmembrane</keyword>
<comment type="caution">
    <text evidence="2">The sequence shown here is derived from an EMBL/GenBank/DDBJ whole genome shotgun (WGS) entry which is preliminary data.</text>
</comment>
<gene>
    <name evidence="2" type="ORF">Y5S_00358</name>
</gene>
<dbReference type="Proteomes" id="UP000029444">
    <property type="component" value="Unassembled WGS sequence"/>
</dbReference>
<keyword evidence="3" id="KW-1185">Reference proteome</keyword>
<feature type="transmembrane region" description="Helical" evidence="1">
    <location>
        <begin position="33"/>
        <end position="50"/>
    </location>
</feature>
<evidence type="ECO:0000313" key="3">
    <source>
        <dbReference type="Proteomes" id="UP000029444"/>
    </source>
</evidence>
<feature type="transmembrane region" description="Helical" evidence="1">
    <location>
        <begin position="171"/>
        <end position="193"/>
    </location>
</feature>
<evidence type="ECO:0000313" key="2">
    <source>
        <dbReference type="EMBL" id="KGD66691.1"/>
    </source>
</evidence>
<dbReference type="STRING" id="1177154.Y5S_00358"/>
<name>A0A095SPV8_9GAMM</name>
<reference evidence="2 3" key="1">
    <citation type="submission" date="2012-09" db="EMBL/GenBank/DDBJ databases">
        <title>Genome Sequence of alkane-degrading Bacterium Alcanivorax sp. 19-m-6.</title>
        <authorList>
            <person name="Lai Q."/>
            <person name="Shao Z."/>
        </authorList>
    </citation>
    <scope>NUCLEOTIDE SEQUENCE [LARGE SCALE GENOMIC DNA]</scope>
    <source>
        <strain evidence="2 3">19-m-6</strain>
    </source>
</reference>
<dbReference type="PATRIC" id="fig|1177154.3.peg.362"/>
<accession>A0A095SPV8</accession>
<protein>
    <recommendedName>
        <fullName evidence="4">DUF4234 domain-containing protein</fullName>
    </recommendedName>
</protein>
<feature type="transmembrane region" description="Helical" evidence="1">
    <location>
        <begin position="131"/>
        <end position="151"/>
    </location>
</feature>
<dbReference type="OrthoDB" id="8750132at2"/>